<dbReference type="AlphaFoldDB" id="A0A316DE27"/>
<dbReference type="OrthoDB" id="2381441at2"/>
<organism evidence="1 2">
    <name type="scientific">Tumebacillus permanentifrigoris</name>
    <dbReference type="NCBI Taxonomy" id="378543"/>
    <lineage>
        <taxon>Bacteria</taxon>
        <taxon>Bacillati</taxon>
        <taxon>Bacillota</taxon>
        <taxon>Bacilli</taxon>
        <taxon>Bacillales</taxon>
        <taxon>Alicyclobacillaceae</taxon>
        <taxon>Tumebacillus</taxon>
    </lineage>
</organism>
<dbReference type="InterPro" id="IPR009200">
    <property type="entry name" value="DUF1269_membrane"/>
</dbReference>
<dbReference type="EMBL" id="QGGL01000002">
    <property type="protein sequence ID" value="PWK15888.1"/>
    <property type="molecule type" value="Genomic_DNA"/>
</dbReference>
<protein>
    <submittedName>
        <fullName evidence="1">Uncharacterized protein DUF1269</fullName>
    </submittedName>
</protein>
<dbReference type="RefSeq" id="WP_109686179.1">
    <property type="nucleotide sequence ID" value="NZ_QGGL01000002.1"/>
</dbReference>
<reference evidence="1 2" key="1">
    <citation type="submission" date="2018-05" db="EMBL/GenBank/DDBJ databases">
        <title>Genomic Encyclopedia of Type Strains, Phase IV (KMG-IV): sequencing the most valuable type-strain genomes for metagenomic binning, comparative biology and taxonomic classification.</title>
        <authorList>
            <person name="Goeker M."/>
        </authorList>
    </citation>
    <scope>NUCLEOTIDE SEQUENCE [LARGE SCALE GENOMIC DNA]</scope>
    <source>
        <strain evidence="1 2">DSM 18773</strain>
    </source>
</reference>
<gene>
    <name evidence="1" type="ORF">C7459_102134</name>
</gene>
<evidence type="ECO:0000313" key="1">
    <source>
        <dbReference type="EMBL" id="PWK15888.1"/>
    </source>
</evidence>
<accession>A0A316DE27</accession>
<comment type="caution">
    <text evidence="1">The sequence shown here is derived from an EMBL/GenBank/DDBJ whole genome shotgun (WGS) entry which is preliminary data.</text>
</comment>
<dbReference type="Pfam" id="PF06897">
    <property type="entry name" value="DUF1269"/>
    <property type="match status" value="1"/>
</dbReference>
<proteinExistence type="predicted"/>
<dbReference type="Proteomes" id="UP000245634">
    <property type="component" value="Unassembled WGS sequence"/>
</dbReference>
<evidence type="ECO:0000313" key="2">
    <source>
        <dbReference type="Proteomes" id="UP000245634"/>
    </source>
</evidence>
<sequence length="161" mass="16856">MPLQSRHVFGLFDTTEAARALVSALGPYVPQDRISLVTKSDQLPDYATQQYETDNIVDGTLIGAAIGGVLGIGAAMASALYPTAGNLLITLGPLAGAAYGSWSGGALGALIDLGISPPNAKNFHDAIEQGKLLLSAEVEEQNERVVMQLFHDYGADSVLTR</sequence>
<keyword evidence="2" id="KW-1185">Reference proteome</keyword>
<name>A0A316DE27_9BACL</name>